<evidence type="ECO:0008006" key="3">
    <source>
        <dbReference type="Google" id="ProtNLM"/>
    </source>
</evidence>
<dbReference type="OrthoDB" id="9796999at2"/>
<dbReference type="AlphaFoldDB" id="B1ZV10"/>
<dbReference type="eggNOG" id="COG4430">
    <property type="taxonomic scope" value="Bacteria"/>
</dbReference>
<evidence type="ECO:0000313" key="2">
    <source>
        <dbReference type="Proteomes" id="UP000007013"/>
    </source>
</evidence>
<gene>
    <name evidence="1" type="ordered locus">Oter_2699</name>
</gene>
<accession>B1ZV10</accession>
<sequence>MTPKPVFFADAAAFRAWLEKHHATAPELWIGYYKKASGKSGMVYREALDEALCFGWIDGLVKSIDGKRYMQRFTARRAGSNWSRVNLRHIERLTKAGRMHAAGVKAYESRDPRKVEVYSFEQRPRKFPAALEKRFRADRKAWAFWQTCPPSYHRLAVWWVISAKQPATRERRLAELITLSSTQRRLGQK</sequence>
<dbReference type="HOGENOM" id="CLU_076645_2_0_0"/>
<evidence type="ECO:0000313" key="1">
    <source>
        <dbReference type="EMBL" id="ACB75980.1"/>
    </source>
</evidence>
<dbReference type="KEGG" id="ote:Oter_2699"/>
<keyword evidence="2" id="KW-1185">Reference proteome</keyword>
<dbReference type="RefSeq" id="WP_012375515.1">
    <property type="nucleotide sequence ID" value="NC_010571.1"/>
</dbReference>
<dbReference type="STRING" id="452637.Oter_2699"/>
<name>B1ZV10_OPITP</name>
<proteinExistence type="predicted"/>
<dbReference type="Proteomes" id="UP000007013">
    <property type="component" value="Chromosome"/>
</dbReference>
<dbReference type="Pfam" id="PF13376">
    <property type="entry name" value="OmdA"/>
    <property type="match status" value="1"/>
</dbReference>
<protein>
    <recommendedName>
        <fullName evidence="3">Bacteriocin-protection protein</fullName>
    </recommendedName>
</protein>
<dbReference type="EMBL" id="CP001032">
    <property type="protein sequence ID" value="ACB75980.1"/>
    <property type="molecule type" value="Genomic_DNA"/>
</dbReference>
<organism evidence="1 2">
    <name type="scientific">Opitutus terrae (strain DSM 11246 / JCM 15787 / PB90-1)</name>
    <dbReference type="NCBI Taxonomy" id="452637"/>
    <lineage>
        <taxon>Bacteria</taxon>
        <taxon>Pseudomonadati</taxon>
        <taxon>Verrucomicrobiota</taxon>
        <taxon>Opitutia</taxon>
        <taxon>Opitutales</taxon>
        <taxon>Opitutaceae</taxon>
        <taxon>Opitutus</taxon>
    </lineage>
</organism>
<reference evidence="1 2" key="1">
    <citation type="journal article" date="2011" name="J. Bacteriol.">
        <title>Genome sequence of the verrucomicrobium Opitutus terrae PB90-1, an abundant inhabitant of rice paddy soil ecosystems.</title>
        <authorList>
            <person name="van Passel M.W."/>
            <person name="Kant R."/>
            <person name="Palva A."/>
            <person name="Copeland A."/>
            <person name="Lucas S."/>
            <person name="Lapidus A."/>
            <person name="Glavina del Rio T."/>
            <person name="Pitluck S."/>
            <person name="Goltsman E."/>
            <person name="Clum A."/>
            <person name="Sun H."/>
            <person name="Schmutz J."/>
            <person name="Larimer F.W."/>
            <person name="Land M.L."/>
            <person name="Hauser L."/>
            <person name="Kyrpides N."/>
            <person name="Mikhailova N."/>
            <person name="Richardson P.P."/>
            <person name="Janssen P.H."/>
            <person name="de Vos W.M."/>
            <person name="Smidt H."/>
        </authorList>
    </citation>
    <scope>NUCLEOTIDE SEQUENCE [LARGE SCALE GENOMIC DNA]</scope>
    <source>
        <strain evidence="2">DSM 11246 / JCM 15787 / PB90-1</strain>
    </source>
</reference>